<feature type="compositionally biased region" description="Low complexity" evidence="4">
    <location>
        <begin position="17"/>
        <end position="32"/>
    </location>
</feature>
<sequence>MSHPDPTPNPQHPTPQAPATAPTSTETTLPLSHPERQTPTLPPANPRLTALLKKQSALKATLSTLQAQLHDLATSNTSTASSSSASPEQQTQEALATAREVINEHIRRLHKYNEMRDVGLGVAGLVAEMRGVRVGGVLEELGVGDGD</sequence>
<name>A0A4U0U2G1_9PEZI</name>
<evidence type="ECO:0008006" key="7">
    <source>
        <dbReference type="Google" id="ProtNLM"/>
    </source>
</evidence>
<gene>
    <name evidence="5" type="ORF">B0A50_03355</name>
</gene>
<reference evidence="5 6" key="1">
    <citation type="submission" date="2017-03" db="EMBL/GenBank/DDBJ databases">
        <title>Genomes of endolithic fungi from Antarctica.</title>
        <authorList>
            <person name="Coleine C."/>
            <person name="Masonjones S."/>
            <person name="Stajich J.E."/>
        </authorList>
    </citation>
    <scope>NUCLEOTIDE SEQUENCE [LARGE SCALE GENOMIC DNA]</scope>
    <source>
        <strain evidence="5 6">CCFEE 6315</strain>
    </source>
</reference>
<dbReference type="EMBL" id="NAJL01000016">
    <property type="protein sequence ID" value="TKA28944.1"/>
    <property type="molecule type" value="Genomic_DNA"/>
</dbReference>
<comment type="similarity">
    <text evidence="1">Belongs to the SWI5/SAE3 family.</text>
</comment>
<evidence type="ECO:0000256" key="4">
    <source>
        <dbReference type="SAM" id="MobiDB-lite"/>
    </source>
</evidence>
<feature type="compositionally biased region" description="Pro residues" evidence="4">
    <location>
        <begin position="1"/>
        <end position="16"/>
    </location>
</feature>
<dbReference type="Pfam" id="PF07061">
    <property type="entry name" value="Swi5"/>
    <property type="match status" value="1"/>
</dbReference>
<dbReference type="InterPro" id="IPR010760">
    <property type="entry name" value="DNA-repair_Swi5"/>
</dbReference>
<dbReference type="PANTHER" id="PTHR28529">
    <property type="entry name" value="DNA REPAIR PROTEIN SWI5 HOMOLOG"/>
    <property type="match status" value="1"/>
</dbReference>
<protein>
    <recommendedName>
        <fullName evidence="7">Swi5-domain-containing protein</fullName>
    </recommendedName>
</protein>
<evidence type="ECO:0000256" key="2">
    <source>
        <dbReference type="ARBA" id="ARBA00022763"/>
    </source>
</evidence>
<feature type="region of interest" description="Disordered" evidence="4">
    <location>
        <begin position="73"/>
        <end position="95"/>
    </location>
</feature>
<proteinExistence type="inferred from homology"/>
<keyword evidence="6" id="KW-1185">Reference proteome</keyword>
<dbReference type="OrthoDB" id="255837at2759"/>
<dbReference type="GO" id="GO:0000709">
    <property type="term" value="P:meiotic joint molecule formation"/>
    <property type="evidence" value="ECO:0007669"/>
    <property type="project" value="TreeGrafter"/>
</dbReference>
<evidence type="ECO:0000256" key="3">
    <source>
        <dbReference type="ARBA" id="ARBA00023204"/>
    </source>
</evidence>
<keyword evidence="3" id="KW-0234">DNA repair</keyword>
<accession>A0A4U0U2G1</accession>
<organism evidence="5 6">
    <name type="scientific">Salinomyces thailandicus</name>
    <dbReference type="NCBI Taxonomy" id="706561"/>
    <lineage>
        <taxon>Eukaryota</taxon>
        <taxon>Fungi</taxon>
        <taxon>Dikarya</taxon>
        <taxon>Ascomycota</taxon>
        <taxon>Pezizomycotina</taxon>
        <taxon>Dothideomycetes</taxon>
        <taxon>Dothideomycetidae</taxon>
        <taxon>Mycosphaerellales</taxon>
        <taxon>Teratosphaeriaceae</taxon>
        <taxon>Salinomyces</taxon>
    </lineage>
</organism>
<evidence type="ECO:0000313" key="5">
    <source>
        <dbReference type="EMBL" id="TKA28944.1"/>
    </source>
</evidence>
<feature type="compositionally biased region" description="Low complexity" evidence="4">
    <location>
        <begin position="73"/>
        <end position="86"/>
    </location>
</feature>
<dbReference type="PANTHER" id="PTHR28529:SF2">
    <property type="entry name" value="DNA REPAIR PROTEIN SWI5 HOMOLOG"/>
    <property type="match status" value="1"/>
</dbReference>
<feature type="region of interest" description="Disordered" evidence="4">
    <location>
        <begin position="1"/>
        <end position="47"/>
    </location>
</feature>
<dbReference type="AlphaFoldDB" id="A0A4U0U2G1"/>
<comment type="caution">
    <text evidence="5">The sequence shown here is derived from an EMBL/GenBank/DDBJ whole genome shotgun (WGS) entry which is preliminary data.</text>
</comment>
<evidence type="ECO:0000256" key="1">
    <source>
        <dbReference type="ARBA" id="ARBA00008060"/>
    </source>
</evidence>
<dbReference type="GO" id="GO:0010772">
    <property type="term" value="P:meiotic DNA recombinase assembly involved in reciprocal meiotic recombination"/>
    <property type="evidence" value="ECO:0007669"/>
    <property type="project" value="TreeGrafter"/>
</dbReference>
<dbReference type="GO" id="GO:0034974">
    <property type="term" value="C:Swi5-Swi2 complex"/>
    <property type="evidence" value="ECO:0007669"/>
    <property type="project" value="TreeGrafter"/>
</dbReference>
<keyword evidence="2" id="KW-0227">DNA damage</keyword>
<dbReference type="Proteomes" id="UP000308549">
    <property type="component" value="Unassembled WGS sequence"/>
</dbReference>
<dbReference type="Gene3D" id="1.20.5.170">
    <property type="match status" value="1"/>
</dbReference>
<dbReference type="GO" id="GO:0032798">
    <property type="term" value="C:Swi5-Sfr1 complex"/>
    <property type="evidence" value="ECO:0007669"/>
    <property type="project" value="TreeGrafter"/>
</dbReference>
<evidence type="ECO:0000313" key="6">
    <source>
        <dbReference type="Proteomes" id="UP000308549"/>
    </source>
</evidence>